<dbReference type="PANTHER" id="PTHR42774:SF3">
    <property type="entry name" value="KETOHEXOKINASE"/>
    <property type="match status" value="1"/>
</dbReference>
<keyword evidence="2" id="KW-0418">Kinase</keyword>
<dbReference type="Proteomes" id="UP000092382">
    <property type="component" value="Unassembled WGS sequence"/>
</dbReference>
<dbReference type="EMBL" id="LJOY01000029">
    <property type="protein sequence ID" value="OBQ25443.1"/>
    <property type="molecule type" value="Genomic_DNA"/>
</dbReference>
<evidence type="ECO:0000259" key="1">
    <source>
        <dbReference type="Pfam" id="PF00294"/>
    </source>
</evidence>
<name>A0A1B7VWU2_APHFL</name>
<feature type="domain" description="Carbohydrate kinase PfkB" evidence="1">
    <location>
        <begin position="5"/>
        <end position="281"/>
    </location>
</feature>
<accession>A0A1B7VWU2</accession>
<dbReference type="STRING" id="1803587.GCA_001593825_02812"/>
<gene>
    <name evidence="2" type="ORF">AN481_10220</name>
</gene>
<dbReference type="CDD" id="cd01945">
    <property type="entry name" value="ribokinase_group_B"/>
    <property type="match status" value="1"/>
</dbReference>
<dbReference type="GO" id="GO:0016301">
    <property type="term" value="F:kinase activity"/>
    <property type="evidence" value="ECO:0007669"/>
    <property type="project" value="UniProtKB-KW"/>
</dbReference>
<dbReference type="Pfam" id="PF00294">
    <property type="entry name" value="PfkB"/>
    <property type="match status" value="1"/>
</dbReference>
<evidence type="ECO:0000313" key="2">
    <source>
        <dbReference type="EMBL" id="OBQ25443.1"/>
    </source>
</evidence>
<sequence>MIKSALFVGLITLDFIYLADSPPQNNQKLVATDYTLAAGGPATNAAVTFSHLGNKATILGVLGSHPMKQLICTDLENCQVAIIDLDPHQITPPPVSSIIVTQGTGERAVISINAVKTQANITSIPPNILENIDIILIDGHQMAISFHLAQTAKTHNIPIVIDGGSWKLGFAEILPFVNYALCSANFYPPNCKNQQDVFNYLQDFNIPHIAITQGENPIQYLTCGQSGVVNVPKIQTVDTLGAGDIFHGAFCNYILQTSFIDALALAGNIATNACKYFGTRHWMNL</sequence>
<keyword evidence="2" id="KW-0808">Transferase</keyword>
<reference evidence="2 3" key="1">
    <citation type="submission" date="2015-09" db="EMBL/GenBank/DDBJ databases">
        <title>Whole genome shotgun sequence assembly of Aphanizomenon flos-aquae UKL13.</title>
        <authorList>
            <person name="Driscoll C."/>
        </authorList>
    </citation>
    <scope>NUCLEOTIDE SEQUENCE [LARGE SCALE GENOMIC DNA]</scope>
    <source>
        <strain evidence="2">MDT13</strain>
    </source>
</reference>
<dbReference type="SUPFAM" id="SSF53613">
    <property type="entry name" value="Ribokinase-like"/>
    <property type="match status" value="1"/>
</dbReference>
<dbReference type="PATRIC" id="fig|1710894.3.peg.4112"/>
<evidence type="ECO:0000313" key="3">
    <source>
        <dbReference type="Proteomes" id="UP000092382"/>
    </source>
</evidence>
<dbReference type="InterPro" id="IPR011611">
    <property type="entry name" value="PfkB_dom"/>
</dbReference>
<dbReference type="InterPro" id="IPR052562">
    <property type="entry name" value="Ketohexokinase-related"/>
</dbReference>
<comment type="caution">
    <text evidence="2">The sequence shown here is derived from an EMBL/GenBank/DDBJ whole genome shotgun (WGS) entry which is preliminary data.</text>
</comment>
<dbReference type="PANTHER" id="PTHR42774">
    <property type="entry name" value="PHOSPHOTRANSFERASE SYSTEM TRANSPORT PROTEIN"/>
    <property type="match status" value="1"/>
</dbReference>
<dbReference type="InterPro" id="IPR029056">
    <property type="entry name" value="Ribokinase-like"/>
</dbReference>
<organism evidence="2 3">
    <name type="scientific">Aphanizomenon flos-aquae LD13</name>
    <dbReference type="NCBI Taxonomy" id="1710894"/>
    <lineage>
        <taxon>Bacteria</taxon>
        <taxon>Bacillati</taxon>
        <taxon>Cyanobacteriota</taxon>
        <taxon>Cyanophyceae</taxon>
        <taxon>Nostocales</taxon>
        <taxon>Aphanizomenonaceae</taxon>
        <taxon>Aphanizomenon</taxon>
    </lineage>
</organism>
<dbReference type="AlphaFoldDB" id="A0A1B7VWU2"/>
<protein>
    <submittedName>
        <fullName evidence="2">Ribokinase</fullName>
    </submittedName>
</protein>
<proteinExistence type="predicted"/>
<dbReference type="Gene3D" id="3.40.1190.20">
    <property type="match status" value="1"/>
</dbReference>